<dbReference type="Proteomes" id="UP001597326">
    <property type="component" value="Unassembled WGS sequence"/>
</dbReference>
<evidence type="ECO:0000313" key="1">
    <source>
        <dbReference type="EMBL" id="MFD1890299.1"/>
    </source>
</evidence>
<dbReference type="EMBL" id="JBHUFZ010000018">
    <property type="protein sequence ID" value="MFD1890299.1"/>
    <property type="molecule type" value="Genomic_DNA"/>
</dbReference>
<protein>
    <submittedName>
        <fullName evidence="1">Uncharacterized protein</fullName>
    </submittedName>
</protein>
<name>A0ABW4RX48_9ACTN</name>
<dbReference type="RefSeq" id="WP_343873315.1">
    <property type="nucleotide sequence ID" value="NZ_BAAAIX010000015.1"/>
</dbReference>
<keyword evidence="2" id="KW-1185">Reference proteome</keyword>
<accession>A0ABW4RX48</accession>
<gene>
    <name evidence="1" type="ORF">ACFSCS_08910</name>
</gene>
<comment type="caution">
    <text evidence="1">The sequence shown here is derived from an EMBL/GenBank/DDBJ whole genome shotgun (WGS) entry which is preliminary data.</text>
</comment>
<reference evidence="2" key="1">
    <citation type="journal article" date="2019" name="Int. J. Syst. Evol. Microbiol.">
        <title>The Global Catalogue of Microorganisms (GCM) 10K type strain sequencing project: providing services to taxonomists for standard genome sequencing and annotation.</title>
        <authorList>
            <consortium name="The Broad Institute Genomics Platform"/>
            <consortium name="The Broad Institute Genome Sequencing Center for Infectious Disease"/>
            <person name="Wu L."/>
            <person name="Ma J."/>
        </authorList>
    </citation>
    <scope>NUCLEOTIDE SEQUENCE [LARGE SCALE GENOMIC DNA]</scope>
    <source>
        <strain evidence="2">CAIM 431</strain>
    </source>
</reference>
<evidence type="ECO:0000313" key="2">
    <source>
        <dbReference type="Proteomes" id="UP001597326"/>
    </source>
</evidence>
<proteinExistence type="predicted"/>
<organism evidence="1 2">
    <name type="scientific">Luteococcus peritonei</name>
    <dbReference type="NCBI Taxonomy" id="88874"/>
    <lineage>
        <taxon>Bacteria</taxon>
        <taxon>Bacillati</taxon>
        <taxon>Actinomycetota</taxon>
        <taxon>Actinomycetes</taxon>
        <taxon>Propionibacteriales</taxon>
        <taxon>Propionibacteriaceae</taxon>
        <taxon>Luteococcus</taxon>
    </lineage>
</organism>
<sequence length="327" mass="35969">MQTSALTLGLRLGLQSAAPQLRHAVQQGWITEHRKRAGHASVWKVTRARRPSVLANATCMDAIDVLADPTCLAVKSPLARVILSASHEGWDALGGAAFVEAVRQCDLGFDELPETMGRQAHSKARSLLKAEGFDAWMAWDAQWLTTWLDDVAQRHGAVEKRCELQASYDTKKAERVASLAAVKSTRNDITPAPKNPDELQEWMQAMLRVVLSHRGDAALQRDAAKTIIKRIEKKHSNASARWWMFMAGQWTRFAPMPDGTRPSEQVKKARLSIAGDVARVLMGTAPTTDNPQALAAIDAGAMWVREQIGWGTRKQESVRPAEGARAA</sequence>